<reference evidence="2" key="1">
    <citation type="submission" date="2021-05" db="EMBL/GenBank/DDBJ databases">
        <authorList>
            <person name="Alioto T."/>
            <person name="Alioto T."/>
            <person name="Gomez Garrido J."/>
        </authorList>
    </citation>
    <scope>NUCLEOTIDE SEQUENCE</scope>
</reference>
<dbReference type="EMBL" id="HBUE01091290">
    <property type="protein sequence ID" value="CAG6481693.1"/>
    <property type="molecule type" value="Transcribed_RNA"/>
</dbReference>
<dbReference type="EMBL" id="HBUE01091292">
    <property type="protein sequence ID" value="CAG6481697.1"/>
    <property type="molecule type" value="Transcribed_RNA"/>
</dbReference>
<organism evidence="2">
    <name type="scientific">Culex pipiens</name>
    <name type="common">House mosquito</name>
    <dbReference type="NCBI Taxonomy" id="7175"/>
    <lineage>
        <taxon>Eukaryota</taxon>
        <taxon>Metazoa</taxon>
        <taxon>Ecdysozoa</taxon>
        <taxon>Arthropoda</taxon>
        <taxon>Hexapoda</taxon>
        <taxon>Insecta</taxon>
        <taxon>Pterygota</taxon>
        <taxon>Neoptera</taxon>
        <taxon>Endopterygota</taxon>
        <taxon>Diptera</taxon>
        <taxon>Nematocera</taxon>
        <taxon>Culicoidea</taxon>
        <taxon>Culicidae</taxon>
        <taxon>Culicinae</taxon>
        <taxon>Culicini</taxon>
        <taxon>Culex</taxon>
        <taxon>Culex</taxon>
    </lineage>
</organism>
<sequence>MCRMVSDVRNSPGNEAGIGDGDDDDDGRGRCWRCCCCCYCSNCVEDLRRLQDQHECVGQFLGLPAGAPLSSWSWPRPLHSSLLQSPTVSLALSLVSVCPLVASHSCPNWESVLELRITRFKLTARRLAGAGTPKEWKAAEERKNTKTLARRNGTELNSVVTAGGERQLVPCTSCLVASAGPRGDYARTKRWITLKDHAIRIRSMPGGTAPGTPQSSGKPR</sequence>
<feature type="region of interest" description="Disordered" evidence="1">
    <location>
        <begin position="1"/>
        <end position="25"/>
    </location>
</feature>
<protein>
    <submittedName>
        <fullName evidence="2">(northern house mosquito) hypothetical protein</fullName>
    </submittedName>
</protein>
<dbReference type="EMBL" id="HBUE01091293">
    <property type="protein sequence ID" value="CAG6481699.1"/>
    <property type="molecule type" value="Transcribed_RNA"/>
</dbReference>
<evidence type="ECO:0000313" key="2">
    <source>
        <dbReference type="EMBL" id="CAG6563487.1"/>
    </source>
</evidence>
<dbReference type="EMBL" id="HBUE01270203">
    <property type="protein sequence ID" value="CAG6563487.1"/>
    <property type="molecule type" value="Transcribed_RNA"/>
</dbReference>
<dbReference type="AlphaFoldDB" id="A0A8D8J581"/>
<evidence type="ECO:0000256" key="1">
    <source>
        <dbReference type="SAM" id="MobiDB-lite"/>
    </source>
</evidence>
<proteinExistence type="predicted"/>
<dbReference type="EMBL" id="HBUE01164915">
    <property type="protein sequence ID" value="CAG6512034.1"/>
    <property type="molecule type" value="Transcribed_RNA"/>
</dbReference>
<accession>A0A8D8J581</accession>
<name>A0A8D8J581_CULPI</name>